<keyword evidence="4" id="KW-1185">Reference proteome</keyword>
<evidence type="ECO:0000256" key="2">
    <source>
        <dbReference type="SAM" id="SignalP"/>
    </source>
</evidence>
<gene>
    <name evidence="3" type="ORF">HQ393_11245</name>
</gene>
<dbReference type="InterPro" id="IPR011990">
    <property type="entry name" value="TPR-like_helical_dom_sf"/>
</dbReference>
<organism evidence="3 4">
    <name type="scientific">Chitinibacter bivalviorum</name>
    <dbReference type="NCBI Taxonomy" id="2739434"/>
    <lineage>
        <taxon>Bacteria</taxon>
        <taxon>Pseudomonadati</taxon>
        <taxon>Pseudomonadota</taxon>
        <taxon>Betaproteobacteria</taxon>
        <taxon>Neisseriales</taxon>
        <taxon>Chitinibacteraceae</taxon>
        <taxon>Chitinibacter</taxon>
    </lineage>
</organism>
<dbReference type="KEGG" id="chiz:HQ393_11245"/>
<keyword evidence="1" id="KW-0802">TPR repeat</keyword>
<protein>
    <submittedName>
        <fullName evidence="3">Tetratricopeptide repeat protein</fullName>
    </submittedName>
</protein>
<dbReference type="EMBL" id="CP058627">
    <property type="protein sequence ID" value="QLG88763.1"/>
    <property type="molecule type" value="Genomic_DNA"/>
</dbReference>
<evidence type="ECO:0000313" key="4">
    <source>
        <dbReference type="Proteomes" id="UP000509597"/>
    </source>
</evidence>
<dbReference type="Pfam" id="PF13432">
    <property type="entry name" value="TPR_16"/>
    <property type="match status" value="1"/>
</dbReference>
<dbReference type="InterPro" id="IPR019734">
    <property type="entry name" value="TPR_rpt"/>
</dbReference>
<dbReference type="Proteomes" id="UP000509597">
    <property type="component" value="Chromosome"/>
</dbReference>
<evidence type="ECO:0000313" key="3">
    <source>
        <dbReference type="EMBL" id="QLG88763.1"/>
    </source>
</evidence>
<name>A0A7H9BJM0_9NEIS</name>
<feature type="signal peptide" evidence="2">
    <location>
        <begin position="1"/>
        <end position="17"/>
    </location>
</feature>
<keyword evidence="2" id="KW-0732">Signal</keyword>
<reference evidence="3 4" key="1">
    <citation type="submission" date="2020-07" db="EMBL/GenBank/DDBJ databases">
        <title>Complete genome sequence of Chitinibacter sp. 2T18.</title>
        <authorList>
            <person name="Bae J.-W."/>
            <person name="Choi J.-W."/>
        </authorList>
    </citation>
    <scope>NUCLEOTIDE SEQUENCE [LARGE SCALE GENOMIC DNA]</scope>
    <source>
        <strain evidence="3 4">2T18</strain>
    </source>
</reference>
<sequence length="148" mass="16090">MKQIVLICGLISSLALASGGGGPAPQSSANQTSQQLIEVERLVKAQQWTAAEAQLKALRVRASDQADVWNWSGYVARKSGRLSEAFPYYERALQINPRHLGAHEYLGEAYLQVGDVGHAQAQLDILRTLCGQCEEAEDLAVEISKSKP</sequence>
<evidence type="ECO:0000256" key="1">
    <source>
        <dbReference type="PROSITE-ProRule" id="PRU00339"/>
    </source>
</evidence>
<dbReference type="AlphaFoldDB" id="A0A7H9BJM0"/>
<feature type="repeat" description="TPR" evidence="1">
    <location>
        <begin position="66"/>
        <end position="99"/>
    </location>
</feature>
<proteinExistence type="predicted"/>
<dbReference type="PROSITE" id="PS50005">
    <property type="entry name" value="TPR"/>
    <property type="match status" value="1"/>
</dbReference>
<accession>A0A7H9BJM0</accession>
<dbReference type="SUPFAM" id="SSF48452">
    <property type="entry name" value="TPR-like"/>
    <property type="match status" value="1"/>
</dbReference>
<dbReference type="RefSeq" id="WP_179355266.1">
    <property type="nucleotide sequence ID" value="NZ_CP058627.1"/>
</dbReference>
<dbReference type="Gene3D" id="1.25.40.10">
    <property type="entry name" value="Tetratricopeptide repeat domain"/>
    <property type="match status" value="1"/>
</dbReference>
<feature type="chain" id="PRO_5028835493" evidence="2">
    <location>
        <begin position="18"/>
        <end position="148"/>
    </location>
</feature>